<dbReference type="GO" id="GO:0000977">
    <property type="term" value="F:RNA polymerase II transcription regulatory region sequence-specific DNA binding"/>
    <property type="evidence" value="ECO:0007669"/>
    <property type="project" value="TreeGrafter"/>
</dbReference>
<dbReference type="PROSITE" id="PS50217">
    <property type="entry name" value="BZIP"/>
    <property type="match status" value="1"/>
</dbReference>
<dbReference type="SUPFAM" id="SSF57959">
    <property type="entry name" value="Leucine zipper domain"/>
    <property type="match status" value="1"/>
</dbReference>
<evidence type="ECO:0000256" key="5">
    <source>
        <dbReference type="ARBA" id="ARBA00023163"/>
    </source>
</evidence>
<dbReference type="GO" id="GO:0005634">
    <property type="term" value="C:nucleus"/>
    <property type="evidence" value="ECO:0007669"/>
    <property type="project" value="UniProtKB-SubCell"/>
</dbReference>
<dbReference type="Pfam" id="PF07716">
    <property type="entry name" value="bZIP_2"/>
    <property type="match status" value="1"/>
</dbReference>
<comment type="subcellular location">
    <subcellularLocation>
        <location evidence="1">Nucleus</location>
    </subcellularLocation>
</comment>
<feature type="domain" description="BZIP" evidence="8">
    <location>
        <begin position="334"/>
        <end position="394"/>
    </location>
</feature>
<dbReference type="EMBL" id="JARK01001507">
    <property type="protein sequence ID" value="EYB94499.1"/>
    <property type="molecule type" value="Genomic_DNA"/>
</dbReference>
<dbReference type="STRING" id="53326.A0A016SVY6"/>
<dbReference type="GO" id="GO:0001228">
    <property type="term" value="F:DNA-binding transcription activator activity, RNA polymerase II-specific"/>
    <property type="evidence" value="ECO:0007669"/>
    <property type="project" value="TreeGrafter"/>
</dbReference>
<evidence type="ECO:0000256" key="7">
    <source>
        <dbReference type="SAM" id="Coils"/>
    </source>
</evidence>
<organism evidence="9 10">
    <name type="scientific">Ancylostoma ceylanicum</name>
    <dbReference type="NCBI Taxonomy" id="53326"/>
    <lineage>
        <taxon>Eukaryota</taxon>
        <taxon>Metazoa</taxon>
        <taxon>Ecdysozoa</taxon>
        <taxon>Nematoda</taxon>
        <taxon>Chromadorea</taxon>
        <taxon>Rhabditida</taxon>
        <taxon>Rhabditina</taxon>
        <taxon>Rhabditomorpha</taxon>
        <taxon>Strongyloidea</taxon>
        <taxon>Ancylostomatidae</taxon>
        <taxon>Ancylostomatinae</taxon>
        <taxon>Ancylostoma</taxon>
    </lineage>
</organism>
<dbReference type="PROSITE" id="PS00036">
    <property type="entry name" value="BZIP_BASIC"/>
    <property type="match status" value="1"/>
</dbReference>
<dbReference type="PANTHER" id="PTHR13044:SF42">
    <property type="entry name" value="BZIP DOMAIN-CONTAINING PROTEIN"/>
    <property type="match status" value="1"/>
</dbReference>
<comment type="similarity">
    <text evidence="2">Belongs to the bZIP family.</text>
</comment>
<dbReference type="InterPro" id="IPR004827">
    <property type="entry name" value="bZIP"/>
</dbReference>
<gene>
    <name evidence="9" type="primary">Acey_s0171.g335</name>
    <name evidence="9" type="synonym">Acey-zip-9</name>
    <name evidence="9" type="ORF">Y032_0171g335</name>
</gene>
<evidence type="ECO:0000256" key="1">
    <source>
        <dbReference type="ARBA" id="ARBA00004123"/>
    </source>
</evidence>
<evidence type="ECO:0000313" key="9">
    <source>
        <dbReference type="EMBL" id="EYB94499.1"/>
    </source>
</evidence>
<keyword evidence="3" id="KW-0805">Transcription regulation</keyword>
<dbReference type="PANTHER" id="PTHR13044">
    <property type="entry name" value="ACTIVATING TRANSCRIPTION FACTOR ATF 4/5"/>
    <property type="match status" value="1"/>
</dbReference>
<feature type="coiled-coil region" evidence="7">
    <location>
        <begin position="366"/>
        <end position="393"/>
    </location>
</feature>
<reference evidence="10" key="1">
    <citation type="journal article" date="2015" name="Nat. Genet.">
        <title>The genome and transcriptome of the zoonotic hookworm Ancylostoma ceylanicum identify infection-specific gene families.</title>
        <authorList>
            <person name="Schwarz E.M."/>
            <person name="Hu Y."/>
            <person name="Antoshechkin I."/>
            <person name="Miller M.M."/>
            <person name="Sternberg P.W."/>
            <person name="Aroian R.V."/>
        </authorList>
    </citation>
    <scope>NUCLEOTIDE SEQUENCE</scope>
    <source>
        <strain evidence="10">HY135</strain>
    </source>
</reference>
<keyword evidence="10" id="KW-1185">Reference proteome</keyword>
<dbReference type="Proteomes" id="UP000024635">
    <property type="component" value="Unassembled WGS sequence"/>
</dbReference>
<dbReference type="OrthoDB" id="5847285at2759"/>
<protein>
    <recommendedName>
        <fullName evidence="8">BZIP domain-containing protein</fullName>
    </recommendedName>
</protein>
<comment type="caution">
    <text evidence="9">The sequence shown here is derived from an EMBL/GenBank/DDBJ whole genome shotgun (WGS) entry which is preliminary data.</text>
</comment>
<sequence>MSSLLDFLQVNKHKEYANTDSFLNRRDKCGARWTVKYKAKCLDPGILNVLRKFVVAKSGLIVNAPRSISEESVFLSGPQPPPPPLLSAKCAAPLPCEPCAIHARRVLVSEDQTVVLSADRPRMVSPDSVLLSSSLSPLTNYSIWEHQPSSTYSLCHDHESSHIFDNIPYYSFDSFTKPCSPNDSESSSQYEINSESFSHLICPENIDDFGADILYGKGESVTSSASSHQPIPIEGTPDFSFIDEIYESVKAEIHAEKSSAGSQNSPCIRPETPIITLAPDQPVTIVGGDGKEYRVVLQTVKKDSAELKRKADAAVSSPAPKRAKGVPLTNMTIDEISSRKREQNRIAAQRYRQKQKKVKYSEKEEEERLMKRNEFLRSETTRLQQEIKEMKQALLGSLGRTGED</sequence>
<keyword evidence="5" id="KW-0804">Transcription</keyword>
<keyword evidence="4" id="KW-0238">DNA-binding</keyword>
<dbReference type="AlphaFoldDB" id="A0A016SVY6"/>
<keyword evidence="6" id="KW-0539">Nucleus</keyword>
<evidence type="ECO:0000313" key="10">
    <source>
        <dbReference type="Proteomes" id="UP000024635"/>
    </source>
</evidence>
<evidence type="ECO:0000256" key="2">
    <source>
        <dbReference type="ARBA" id="ARBA00007163"/>
    </source>
</evidence>
<keyword evidence="7" id="KW-0175">Coiled coil</keyword>
<dbReference type="SMART" id="SM00338">
    <property type="entry name" value="BRLZ"/>
    <property type="match status" value="1"/>
</dbReference>
<accession>A0A016SVY6</accession>
<dbReference type="CDD" id="cd14692">
    <property type="entry name" value="bZIP_ATF4"/>
    <property type="match status" value="1"/>
</dbReference>
<evidence type="ECO:0000256" key="4">
    <source>
        <dbReference type="ARBA" id="ARBA00023125"/>
    </source>
</evidence>
<proteinExistence type="inferred from homology"/>
<evidence type="ECO:0000256" key="6">
    <source>
        <dbReference type="ARBA" id="ARBA00023242"/>
    </source>
</evidence>
<evidence type="ECO:0000256" key="3">
    <source>
        <dbReference type="ARBA" id="ARBA00023015"/>
    </source>
</evidence>
<evidence type="ECO:0000259" key="8">
    <source>
        <dbReference type="PROSITE" id="PS50217"/>
    </source>
</evidence>
<name>A0A016SVY6_9BILA</name>
<dbReference type="Gene3D" id="1.20.5.170">
    <property type="match status" value="1"/>
</dbReference>
<dbReference type="InterPro" id="IPR046347">
    <property type="entry name" value="bZIP_sf"/>
</dbReference>